<dbReference type="SUPFAM" id="SSF103196">
    <property type="entry name" value="Roadblock/LC7 domain"/>
    <property type="match status" value="1"/>
</dbReference>
<dbReference type="PANTHER" id="PTHR36222">
    <property type="entry name" value="SERINE PROTEASE INHIBITOR RV3364C"/>
    <property type="match status" value="1"/>
</dbReference>
<evidence type="ECO:0000256" key="1">
    <source>
        <dbReference type="SAM" id="MobiDB-lite"/>
    </source>
</evidence>
<evidence type="ECO:0000313" key="3">
    <source>
        <dbReference type="EMBL" id="MFC4562119.1"/>
    </source>
</evidence>
<evidence type="ECO:0000259" key="2">
    <source>
        <dbReference type="SMART" id="SM00960"/>
    </source>
</evidence>
<dbReference type="Gene3D" id="3.30.450.30">
    <property type="entry name" value="Dynein light chain 2a, cytoplasmic"/>
    <property type="match status" value="1"/>
</dbReference>
<dbReference type="Pfam" id="PF03259">
    <property type="entry name" value="Robl_LC7"/>
    <property type="match status" value="1"/>
</dbReference>
<dbReference type="InterPro" id="IPR053141">
    <property type="entry name" value="Mycobact_SerProt_Inhib_Rv3364c"/>
</dbReference>
<gene>
    <name evidence="3" type="ORF">ACFO4E_09650</name>
</gene>
<organism evidence="3 4">
    <name type="scientific">Nocardiopsis mangrovi</name>
    <dbReference type="NCBI Taxonomy" id="1179818"/>
    <lineage>
        <taxon>Bacteria</taxon>
        <taxon>Bacillati</taxon>
        <taxon>Actinomycetota</taxon>
        <taxon>Actinomycetes</taxon>
        <taxon>Streptosporangiales</taxon>
        <taxon>Nocardiopsidaceae</taxon>
        <taxon>Nocardiopsis</taxon>
    </lineage>
</organism>
<dbReference type="SMART" id="SM00960">
    <property type="entry name" value="Robl_LC7"/>
    <property type="match status" value="1"/>
</dbReference>
<feature type="compositionally biased region" description="Polar residues" evidence="1">
    <location>
        <begin position="142"/>
        <end position="156"/>
    </location>
</feature>
<name>A0ABV9DUT1_9ACTN</name>
<sequence>MTNTPAKDLNWLLDELVERAVGAKYAVVLSADGLLIGRSHQLATDDAEHLSAVASAFQSLARGTGRQFGGGRVLQTVVEMEQAYLFVTGAGNGACLAVISEETSDVGLIAYEMNVLIEQVGRFLDSAPRHEGSADTAETADSVGSVNGRASGNSAG</sequence>
<reference evidence="4" key="1">
    <citation type="journal article" date="2019" name="Int. J. Syst. Evol. Microbiol.">
        <title>The Global Catalogue of Microorganisms (GCM) 10K type strain sequencing project: providing services to taxonomists for standard genome sequencing and annotation.</title>
        <authorList>
            <consortium name="The Broad Institute Genomics Platform"/>
            <consortium name="The Broad Institute Genome Sequencing Center for Infectious Disease"/>
            <person name="Wu L."/>
            <person name="Ma J."/>
        </authorList>
    </citation>
    <scope>NUCLEOTIDE SEQUENCE [LARGE SCALE GENOMIC DNA]</scope>
    <source>
        <strain evidence="4">XZYJ18</strain>
    </source>
</reference>
<dbReference type="InterPro" id="IPR004942">
    <property type="entry name" value="Roadblock/LAMTOR2_dom"/>
</dbReference>
<proteinExistence type="predicted"/>
<evidence type="ECO:0000313" key="4">
    <source>
        <dbReference type="Proteomes" id="UP001595923"/>
    </source>
</evidence>
<feature type="region of interest" description="Disordered" evidence="1">
    <location>
        <begin position="127"/>
        <end position="156"/>
    </location>
</feature>
<dbReference type="RefSeq" id="WP_378573015.1">
    <property type="nucleotide sequence ID" value="NZ_JBHSFQ010000006.1"/>
</dbReference>
<comment type="caution">
    <text evidence="3">The sequence shown here is derived from an EMBL/GenBank/DDBJ whole genome shotgun (WGS) entry which is preliminary data.</text>
</comment>
<feature type="domain" description="Roadblock/LAMTOR2" evidence="2">
    <location>
        <begin position="10"/>
        <end position="100"/>
    </location>
</feature>
<accession>A0ABV9DUT1</accession>
<keyword evidence="4" id="KW-1185">Reference proteome</keyword>
<dbReference type="PANTHER" id="PTHR36222:SF1">
    <property type="entry name" value="SERINE PROTEASE INHIBITOR RV3364C"/>
    <property type="match status" value="1"/>
</dbReference>
<protein>
    <submittedName>
        <fullName evidence="3">Roadblock/LC7 domain-containing protein</fullName>
    </submittedName>
</protein>
<dbReference type="Proteomes" id="UP001595923">
    <property type="component" value="Unassembled WGS sequence"/>
</dbReference>
<dbReference type="EMBL" id="JBHSFQ010000006">
    <property type="protein sequence ID" value="MFC4562119.1"/>
    <property type="molecule type" value="Genomic_DNA"/>
</dbReference>